<dbReference type="OrthoDB" id="26872at2"/>
<gene>
    <name evidence="2" type="ORF">C8263_13075</name>
</gene>
<sequence length="197" mass="21273">MRRRAAAGLLALLLGGGGLLLAQPRPAAPTTDSAEAQFVRHMIVHHEQALGLSAPMLRRSGDRSLRSVALDITLGQEEQLRQMRAWLAGWGLSPRPRPTPAQARGMGMASVEDIEALSSLPLPQAEVSFLRLMIRHHQGAVGMSEALQGSLQPNVRRLARQVMTTQKGEIATMEGLLRARGEVEKMAPAQAAPGHQH</sequence>
<keyword evidence="3" id="KW-1185">Reference proteome</keyword>
<evidence type="ECO:0000313" key="3">
    <source>
        <dbReference type="Proteomes" id="UP000240317"/>
    </source>
</evidence>
<comment type="caution">
    <text evidence="2">The sequence shown here is derived from an EMBL/GenBank/DDBJ whole genome shotgun (WGS) entry which is preliminary data.</text>
</comment>
<dbReference type="Proteomes" id="UP000240317">
    <property type="component" value="Unassembled WGS sequence"/>
</dbReference>
<dbReference type="RefSeq" id="WP_107138586.1">
    <property type="nucleotide sequence ID" value="NZ_PYSV01000013.1"/>
</dbReference>
<dbReference type="AlphaFoldDB" id="A0A2T3W5S7"/>
<organism evidence="2 3">
    <name type="scientific">Deinococcus arcticus</name>
    <dbReference type="NCBI Taxonomy" id="2136176"/>
    <lineage>
        <taxon>Bacteria</taxon>
        <taxon>Thermotogati</taxon>
        <taxon>Deinococcota</taxon>
        <taxon>Deinococci</taxon>
        <taxon>Deinococcales</taxon>
        <taxon>Deinococcaceae</taxon>
        <taxon>Deinococcus</taxon>
    </lineage>
</organism>
<accession>A0A2T3W5S7</accession>
<dbReference type="PANTHER" id="PTHR36933:SF1">
    <property type="entry name" value="SLL0788 PROTEIN"/>
    <property type="match status" value="1"/>
</dbReference>
<evidence type="ECO:0000313" key="2">
    <source>
        <dbReference type="EMBL" id="PTA67241.1"/>
    </source>
</evidence>
<dbReference type="Pfam" id="PF03713">
    <property type="entry name" value="DUF305"/>
    <property type="match status" value="1"/>
</dbReference>
<reference evidence="2 3" key="1">
    <citation type="submission" date="2018-03" db="EMBL/GenBank/DDBJ databases">
        <title>Draft genome of Deinococcus sp. OD32.</title>
        <authorList>
            <person name="Wang X.-P."/>
            <person name="Du Z.-J."/>
        </authorList>
    </citation>
    <scope>NUCLEOTIDE SEQUENCE [LARGE SCALE GENOMIC DNA]</scope>
    <source>
        <strain evidence="2 3">OD32</strain>
    </source>
</reference>
<name>A0A2T3W5S7_9DEIO</name>
<dbReference type="PANTHER" id="PTHR36933">
    <property type="entry name" value="SLL0788 PROTEIN"/>
    <property type="match status" value="1"/>
</dbReference>
<dbReference type="InterPro" id="IPR005183">
    <property type="entry name" value="DUF305_CopM-like"/>
</dbReference>
<dbReference type="Gene3D" id="1.20.1260.10">
    <property type="match status" value="1"/>
</dbReference>
<dbReference type="InterPro" id="IPR012347">
    <property type="entry name" value="Ferritin-like"/>
</dbReference>
<proteinExistence type="predicted"/>
<evidence type="ECO:0000259" key="1">
    <source>
        <dbReference type="Pfam" id="PF03713"/>
    </source>
</evidence>
<protein>
    <submittedName>
        <fullName evidence="2">DUF305 domain-containing protein</fullName>
    </submittedName>
</protein>
<dbReference type="EMBL" id="PYSV01000013">
    <property type="protein sequence ID" value="PTA67241.1"/>
    <property type="molecule type" value="Genomic_DNA"/>
</dbReference>
<feature type="domain" description="DUF305" evidence="1">
    <location>
        <begin position="35"/>
        <end position="177"/>
    </location>
</feature>